<feature type="binding site" evidence="10">
    <location>
        <position position="6"/>
    </location>
    <ligand>
        <name>Zn(2+)</name>
        <dbReference type="ChEBI" id="CHEBI:29105"/>
    </ligand>
</feature>
<dbReference type="Pfam" id="PF07776">
    <property type="entry name" value="zf-AD"/>
    <property type="match status" value="1"/>
</dbReference>
<feature type="domain" description="C2H2-type" evidence="11">
    <location>
        <begin position="440"/>
        <end position="470"/>
    </location>
</feature>
<feature type="domain" description="ZAD" evidence="12">
    <location>
        <begin position="4"/>
        <end position="77"/>
    </location>
</feature>
<reference evidence="13" key="1">
    <citation type="journal article" date="2016" name="Insect Biochem. Mol. Biol.">
        <title>Multifaceted biological insights from a draft genome sequence of the tobacco hornworm moth, Manduca sexta.</title>
        <authorList>
            <person name="Kanost M.R."/>
            <person name="Arrese E.L."/>
            <person name="Cao X."/>
            <person name="Chen Y.R."/>
            <person name="Chellapilla S."/>
            <person name="Goldsmith M.R."/>
            <person name="Grosse-Wilde E."/>
            <person name="Heckel D.G."/>
            <person name="Herndon N."/>
            <person name="Jiang H."/>
            <person name="Papanicolaou A."/>
            <person name="Qu J."/>
            <person name="Soulages J.L."/>
            <person name="Vogel H."/>
            <person name="Walters J."/>
            <person name="Waterhouse R.M."/>
            <person name="Ahn S.J."/>
            <person name="Almeida F.C."/>
            <person name="An C."/>
            <person name="Aqrawi P."/>
            <person name="Bretschneider A."/>
            <person name="Bryant W.B."/>
            <person name="Bucks S."/>
            <person name="Chao H."/>
            <person name="Chevignon G."/>
            <person name="Christen J.M."/>
            <person name="Clarke D.F."/>
            <person name="Dittmer N.T."/>
            <person name="Ferguson L.C.F."/>
            <person name="Garavelou S."/>
            <person name="Gordon K.H.J."/>
            <person name="Gunaratna R.T."/>
            <person name="Han Y."/>
            <person name="Hauser F."/>
            <person name="He Y."/>
            <person name="Heidel-Fischer H."/>
            <person name="Hirsh A."/>
            <person name="Hu Y."/>
            <person name="Jiang H."/>
            <person name="Kalra D."/>
            <person name="Klinner C."/>
            <person name="Konig C."/>
            <person name="Kovar C."/>
            <person name="Kroll A.R."/>
            <person name="Kuwar S.S."/>
            <person name="Lee S.L."/>
            <person name="Lehman R."/>
            <person name="Li K."/>
            <person name="Li Z."/>
            <person name="Liang H."/>
            <person name="Lovelace S."/>
            <person name="Lu Z."/>
            <person name="Mansfield J.H."/>
            <person name="McCulloch K.J."/>
            <person name="Mathew T."/>
            <person name="Morton B."/>
            <person name="Muzny D.M."/>
            <person name="Neunemann D."/>
            <person name="Ongeri F."/>
            <person name="Pauchet Y."/>
            <person name="Pu L.L."/>
            <person name="Pyrousis I."/>
            <person name="Rao X.J."/>
            <person name="Redding A."/>
            <person name="Roesel C."/>
            <person name="Sanchez-Gracia A."/>
            <person name="Schaack S."/>
            <person name="Shukla A."/>
            <person name="Tetreau G."/>
            <person name="Wang Y."/>
            <person name="Xiong G.H."/>
            <person name="Traut W."/>
            <person name="Walsh T.K."/>
            <person name="Worley K.C."/>
            <person name="Wu D."/>
            <person name="Wu W."/>
            <person name="Wu Y.Q."/>
            <person name="Zhang X."/>
            <person name="Zou Z."/>
            <person name="Zucker H."/>
            <person name="Briscoe A.D."/>
            <person name="Burmester T."/>
            <person name="Clem R.J."/>
            <person name="Feyereisen R."/>
            <person name="Grimmelikhuijzen C.J.P."/>
            <person name="Hamodrakas S.J."/>
            <person name="Hansson B.S."/>
            <person name="Huguet E."/>
            <person name="Jermiin L.S."/>
            <person name="Lan Q."/>
            <person name="Lehman H.K."/>
            <person name="Lorenzen M."/>
            <person name="Merzendorfer H."/>
            <person name="Michalopoulos I."/>
            <person name="Morton D.B."/>
            <person name="Muthukrishnan S."/>
            <person name="Oakeshott J.G."/>
            <person name="Palmer W."/>
            <person name="Park Y."/>
            <person name="Passarelli A.L."/>
            <person name="Rozas J."/>
            <person name="Schwartz L.M."/>
            <person name="Smith W."/>
            <person name="Southgate A."/>
            <person name="Vilcinskas A."/>
            <person name="Vogt R."/>
            <person name="Wang P."/>
            <person name="Werren J."/>
            <person name="Yu X.Q."/>
            <person name="Zhou J.J."/>
            <person name="Brown S.J."/>
            <person name="Scherer S.E."/>
            <person name="Richards S."/>
            <person name="Blissard G.W."/>
        </authorList>
    </citation>
    <scope>NUCLEOTIDE SEQUENCE</scope>
</reference>
<evidence type="ECO:0000313" key="14">
    <source>
        <dbReference type="Proteomes" id="UP000791440"/>
    </source>
</evidence>
<dbReference type="InterPro" id="IPR050752">
    <property type="entry name" value="C2H2-ZF_domain"/>
</dbReference>
<feature type="domain" description="C2H2-type" evidence="11">
    <location>
        <begin position="274"/>
        <end position="301"/>
    </location>
</feature>
<keyword evidence="5 10" id="KW-0862">Zinc</keyword>
<dbReference type="PROSITE" id="PS00028">
    <property type="entry name" value="ZINC_FINGER_C2H2_1"/>
    <property type="match status" value="11"/>
</dbReference>
<dbReference type="SMART" id="SM00355">
    <property type="entry name" value="ZnF_C2H2"/>
    <property type="match status" value="12"/>
</dbReference>
<evidence type="ECO:0000256" key="4">
    <source>
        <dbReference type="ARBA" id="ARBA00022771"/>
    </source>
</evidence>
<dbReference type="GO" id="GO:0000978">
    <property type="term" value="F:RNA polymerase II cis-regulatory region sequence-specific DNA binding"/>
    <property type="evidence" value="ECO:0007669"/>
    <property type="project" value="TreeGrafter"/>
</dbReference>
<dbReference type="InterPro" id="IPR013087">
    <property type="entry name" value="Znf_C2H2_type"/>
</dbReference>
<evidence type="ECO:0000256" key="1">
    <source>
        <dbReference type="ARBA" id="ARBA00004123"/>
    </source>
</evidence>
<dbReference type="FunFam" id="3.30.160.60:FF:000130">
    <property type="entry name" value="Spalt-like transcription factor 4"/>
    <property type="match status" value="1"/>
</dbReference>
<evidence type="ECO:0000256" key="7">
    <source>
        <dbReference type="ARBA" id="ARBA00023163"/>
    </source>
</evidence>
<feature type="domain" description="C2H2-type" evidence="11">
    <location>
        <begin position="216"/>
        <end position="243"/>
    </location>
</feature>
<evidence type="ECO:0000313" key="13">
    <source>
        <dbReference type="EMBL" id="KAG6459654.1"/>
    </source>
</evidence>
<dbReference type="InterPro" id="IPR036236">
    <property type="entry name" value="Znf_C2H2_sf"/>
</dbReference>
<feature type="binding site" evidence="10">
    <location>
        <position position="53"/>
    </location>
    <ligand>
        <name>Zn(2+)</name>
        <dbReference type="ChEBI" id="CHEBI:29105"/>
    </ligand>
</feature>
<feature type="domain" description="C2H2-type" evidence="11">
    <location>
        <begin position="330"/>
        <end position="357"/>
    </location>
</feature>
<feature type="domain" description="C2H2-type" evidence="11">
    <location>
        <begin position="246"/>
        <end position="273"/>
    </location>
</feature>
<evidence type="ECO:0000259" key="11">
    <source>
        <dbReference type="PROSITE" id="PS50157"/>
    </source>
</evidence>
<feature type="domain" description="C2H2-type" evidence="11">
    <location>
        <begin position="302"/>
        <end position="329"/>
    </location>
</feature>
<dbReference type="PROSITE" id="PS51915">
    <property type="entry name" value="ZAD"/>
    <property type="match status" value="1"/>
</dbReference>
<dbReference type="GO" id="GO:0000981">
    <property type="term" value="F:DNA-binding transcription factor activity, RNA polymerase II-specific"/>
    <property type="evidence" value="ECO:0007669"/>
    <property type="project" value="TreeGrafter"/>
</dbReference>
<name>A0A921ZLX3_MANSE</name>
<feature type="binding site" evidence="10">
    <location>
        <position position="9"/>
    </location>
    <ligand>
        <name>Zn(2+)</name>
        <dbReference type="ChEBI" id="CHEBI:29105"/>
    </ligand>
</feature>
<reference evidence="13" key="2">
    <citation type="submission" date="2020-12" db="EMBL/GenBank/DDBJ databases">
        <authorList>
            <person name="Kanost M."/>
        </authorList>
    </citation>
    <scope>NUCLEOTIDE SEQUENCE</scope>
</reference>
<feature type="binding site" evidence="10">
    <location>
        <position position="50"/>
    </location>
    <ligand>
        <name>Zn(2+)</name>
        <dbReference type="ChEBI" id="CHEBI:29105"/>
    </ligand>
</feature>
<evidence type="ECO:0000256" key="10">
    <source>
        <dbReference type="PROSITE-ProRule" id="PRU01263"/>
    </source>
</evidence>
<dbReference type="GO" id="GO:0008270">
    <property type="term" value="F:zinc ion binding"/>
    <property type="evidence" value="ECO:0007669"/>
    <property type="project" value="UniProtKB-UniRule"/>
</dbReference>
<feature type="domain" description="C2H2-type" evidence="11">
    <location>
        <begin position="145"/>
        <end position="173"/>
    </location>
</feature>
<dbReference type="Pfam" id="PF13894">
    <property type="entry name" value="zf-C2H2_4"/>
    <property type="match status" value="1"/>
</dbReference>
<keyword evidence="4 9" id="KW-0863">Zinc-finger</keyword>
<keyword evidence="3" id="KW-0677">Repeat</keyword>
<evidence type="ECO:0000256" key="2">
    <source>
        <dbReference type="ARBA" id="ARBA00022723"/>
    </source>
</evidence>
<dbReference type="FunFam" id="3.30.160.60:FF:000621">
    <property type="entry name" value="FLT3-interacting zinc finger 1"/>
    <property type="match status" value="1"/>
</dbReference>
<dbReference type="Proteomes" id="UP000791440">
    <property type="component" value="Unassembled WGS sequence"/>
</dbReference>
<proteinExistence type="predicted"/>
<evidence type="ECO:0000259" key="12">
    <source>
        <dbReference type="PROSITE" id="PS51915"/>
    </source>
</evidence>
<evidence type="ECO:0000256" key="9">
    <source>
        <dbReference type="PROSITE-ProRule" id="PRU00042"/>
    </source>
</evidence>
<dbReference type="SUPFAM" id="SSF57716">
    <property type="entry name" value="Glucocorticoid receptor-like (DNA-binding domain)"/>
    <property type="match status" value="1"/>
</dbReference>
<keyword evidence="14" id="KW-1185">Reference proteome</keyword>
<protein>
    <submittedName>
        <fullName evidence="13">Uncharacterized protein</fullName>
    </submittedName>
</protein>
<evidence type="ECO:0000256" key="6">
    <source>
        <dbReference type="ARBA" id="ARBA00023015"/>
    </source>
</evidence>
<sequence>MNAKICRICLNNAGTILLSDKQNNVQNSDKIFKCTNILICEGDGLPDTMCEGCAQELAISYNFVIKCESSDKVLKSLISAQSKSDLAIKNEDVKLEGDNSLDEPFDWNTEYPEEKGESKLELSTDLIAEFEEHNLEIEEKQQTKYTCNICGSMFALKEVLKRHQETHHERSRKIKVKNKKHRVRSGPIQCVVCGLMVQSRSAMEAHIRTHTGEKPFACDICNMKFNVKGSLKKHIETHHTNRERKFICETCGSRFFRKCEIIAHVRRHTDERPYACKLCPKRFRQISSLIRHKYSHTGERRHSCPICQKSFYDKSAIQKHMSVHSNEKKYTCHLCNKSVKSKSSLYTHLKIHSNEKQVICNICGMTFSLKGNLQTHMRRKHSEKSGQCSICMKTYPDLEEHMRKHTGERPYACKSCDQAYATKRSLSYHIMFKHENADKYKCSIGECTKTFPTGKLLEMHLLKHHTNHTPYVCPHCSRGFFRTSDLTRHLKGSHMDPTKIRFKTQDQVIIEGIK</sequence>
<dbReference type="PANTHER" id="PTHR24384:SF193">
    <property type="entry name" value="PR_SET DOMAIN 15"/>
    <property type="match status" value="1"/>
</dbReference>
<keyword evidence="2 10" id="KW-0479">Metal-binding</keyword>
<feature type="domain" description="C2H2-type" evidence="11">
    <location>
        <begin position="411"/>
        <end position="439"/>
    </location>
</feature>
<dbReference type="SUPFAM" id="SSF57667">
    <property type="entry name" value="beta-beta-alpha zinc fingers"/>
    <property type="match status" value="7"/>
</dbReference>
<evidence type="ECO:0000256" key="3">
    <source>
        <dbReference type="ARBA" id="ARBA00022737"/>
    </source>
</evidence>
<dbReference type="AlphaFoldDB" id="A0A921ZLX3"/>
<evidence type="ECO:0000256" key="5">
    <source>
        <dbReference type="ARBA" id="ARBA00022833"/>
    </source>
</evidence>
<dbReference type="Gene3D" id="3.30.160.60">
    <property type="entry name" value="Classic Zinc Finger"/>
    <property type="match status" value="10"/>
</dbReference>
<dbReference type="Pfam" id="PF00096">
    <property type="entry name" value="zf-C2H2"/>
    <property type="match status" value="6"/>
</dbReference>
<dbReference type="FunFam" id="3.30.160.60:FF:000446">
    <property type="entry name" value="Zinc finger protein"/>
    <property type="match status" value="2"/>
</dbReference>
<feature type="domain" description="C2H2-type" evidence="11">
    <location>
        <begin position="188"/>
        <end position="215"/>
    </location>
</feature>
<organism evidence="13 14">
    <name type="scientific">Manduca sexta</name>
    <name type="common">Tobacco hawkmoth</name>
    <name type="synonym">Tobacco hornworm</name>
    <dbReference type="NCBI Taxonomy" id="7130"/>
    <lineage>
        <taxon>Eukaryota</taxon>
        <taxon>Metazoa</taxon>
        <taxon>Ecdysozoa</taxon>
        <taxon>Arthropoda</taxon>
        <taxon>Hexapoda</taxon>
        <taxon>Insecta</taxon>
        <taxon>Pterygota</taxon>
        <taxon>Neoptera</taxon>
        <taxon>Endopterygota</taxon>
        <taxon>Lepidoptera</taxon>
        <taxon>Glossata</taxon>
        <taxon>Ditrysia</taxon>
        <taxon>Bombycoidea</taxon>
        <taxon>Sphingidae</taxon>
        <taxon>Sphinginae</taxon>
        <taxon>Sphingini</taxon>
        <taxon>Manduca</taxon>
    </lineage>
</organism>
<keyword evidence="8" id="KW-0539">Nucleus</keyword>
<keyword evidence="6" id="KW-0805">Transcription regulation</keyword>
<dbReference type="InterPro" id="IPR012934">
    <property type="entry name" value="Znf_AD"/>
</dbReference>
<feature type="domain" description="C2H2-type" evidence="11">
    <location>
        <begin position="358"/>
        <end position="386"/>
    </location>
</feature>
<dbReference type="FunFam" id="3.30.160.60:FF:000100">
    <property type="entry name" value="Zinc finger 45-like"/>
    <property type="match status" value="1"/>
</dbReference>
<dbReference type="EMBL" id="JH668630">
    <property type="protein sequence ID" value="KAG6459654.1"/>
    <property type="molecule type" value="Genomic_DNA"/>
</dbReference>
<accession>A0A921ZLX3</accession>
<comment type="caution">
    <text evidence="13">The sequence shown here is derived from an EMBL/GenBank/DDBJ whole genome shotgun (WGS) entry which is preliminary data.</text>
</comment>
<dbReference type="PROSITE" id="PS50157">
    <property type="entry name" value="ZINC_FINGER_C2H2_2"/>
    <property type="match status" value="12"/>
</dbReference>
<dbReference type="GO" id="GO:0005634">
    <property type="term" value="C:nucleus"/>
    <property type="evidence" value="ECO:0007669"/>
    <property type="project" value="UniProtKB-SubCell"/>
</dbReference>
<keyword evidence="7" id="KW-0804">Transcription</keyword>
<gene>
    <name evidence="13" type="ORF">O3G_MSEX011498</name>
</gene>
<evidence type="ECO:0000256" key="8">
    <source>
        <dbReference type="ARBA" id="ARBA00023242"/>
    </source>
</evidence>
<feature type="domain" description="C2H2-type" evidence="11">
    <location>
        <begin position="471"/>
        <end position="499"/>
    </location>
</feature>
<dbReference type="PANTHER" id="PTHR24384">
    <property type="entry name" value="FINGER PUTATIVE TRANSCRIPTION FACTOR FAMILY-RELATED"/>
    <property type="match status" value="1"/>
</dbReference>
<comment type="subcellular location">
    <subcellularLocation>
        <location evidence="1">Nucleus</location>
    </subcellularLocation>
</comment>
<feature type="domain" description="C2H2-type" evidence="11">
    <location>
        <begin position="383"/>
        <end position="410"/>
    </location>
</feature>
<dbReference type="SMART" id="SM00868">
    <property type="entry name" value="zf-AD"/>
    <property type="match status" value="1"/>
</dbReference>
<dbReference type="Gene3D" id="3.40.1800.20">
    <property type="match status" value="1"/>
</dbReference>